<comment type="caution">
    <text evidence="4">The sequence shown here is derived from an EMBL/GenBank/DDBJ whole genome shotgun (WGS) entry which is preliminary data.</text>
</comment>
<dbReference type="EMBL" id="MNAO01000091">
    <property type="protein sequence ID" value="OHV16771.1"/>
    <property type="molecule type" value="Genomic_DNA"/>
</dbReference>
<accession>A0A1S1P661</accession>
<dbReference type="Gene3D" id="3.40.50.720">
    <property type="entry name" value="NAD(P)-binding Rossmann-like Domain"/>
    <property type="match status" value="1"/>
</dbReference>
<comment type="similarity">
    <text evidence="2">Belongs to the NAD(P)-dependent epimerase/dehydratase family.</text>
</comment>
<reference evidence="4 5" key="1">
    <citation type="submission" date="2016-10" db="EMBL/GenBank/DDBJ databases">
        <title>Draft genome sequence of Methylobacterium extorquens CP3, a seed endophyte of Crotalaria pumila with plant growth-promoting and metal tolerance properties.</title>
        <authorList>
            <person name="Sanchez-Lopez A.S."/>
            <person name="Van Hamme J.D."/>
            <person name="Thijs S."/>
            <person name="Mcammond B.M."/>
            <person name="Stevens V."/>
            <person name="Gonzalez-Chavez M.D.C."/>
            <person name="Vangronsveld J."/>
        </authorList>
    </citation>
    <scope>NUCLEOTIDE SEQUENCE [LARGE SCALE GENOMIC DNA]</scope>
    <source>
        <strain evidence="4 5">CP3</strain>
    </source>
</reference>
<dbReference type="Proteomes" id="UP000180215">
    <property type="component" value="Unassembled WGS sequence"/>
</dbReference>
<evidence type="ECO:0000259" key="3">
    <source>
        <dbReference type="Pfam" id="PF01370"/>
    </source>
</evidence>
<proteinExistence type="inferred from homology"/>
<protein>
    <recommendedName>
        <fullName evidence="3">NAD-dependent epimerase/dehydratase domain-containing protein</fullName>
    </recommendedName>
</protein>
<dbReference type="Pfam" id="PF01370">
    <property type="entry name" value="Epimerase"/>
    <property type="match status" value="1"/>
</dbReference>
<evidence type="ECO:0000313" key="4">
    <source>
        <dbReference type="EMBL" id="OHV16771.1"/>
    </source>
</evidence>
<dbReference type="InterPro" id="IPR036291">
    <property type="entry name" value="NAD(P)-bd_dom_sf"/>
</dbReference>
<comment type="pathway">
    <text evidence="1">Bacterial outer membrane biogenesis; LPS O-antigen biosynthesis.</text>
</comment>
<feature type="domain" description="NAD-dependent epimerase/dehydratase" evidence="3">
    <location>
        <begin position="7"/>
        <end position="62"/>
    </location>
</feature>
<sequence length="134" mass="14817">MTPAGFGVIGQFAKKILSGEAVHVFGKGDSVRDFVYIDDLVDGLFAISTAPSPESYAVCNIGSGQGVSLIELIQHLEDLTGRKAKTEYVPRRIFDLERSVLDVERMRLLFGWQPTVSLHVGLRRVVSHMKRGML</sequence>
<dbReference type="PANTHER" id="PTHR43000">
    <property type="entry name" value="DTDP-D-GLUCOSE 4,6-DEHYDRATASE-RELATED"/>
    <property type="match status" value="1"/>
</dbReference>
<dbReference type="AlphaFoldDB" id="A0A1S1P661"/>
<evidence type="ECO:0000256" key="2">
    <source>
        <dbReference type="ARBA" id="ARBA00007637"/>
    </source>
</evidence>
<evidence type="ECO:0000256" key="1">
    <source>
        <dbReference type="ARBA" id="ARBA00005125"/>
    </source>
</evidence>
<organism evidence="4 5">
    <name type="scientific">Methylorubrum extorquens</name>
    <name type="common">Methylobacterium dichloromethanicum</name>
    <name type="synonym">Methylobacterium extorquens</name>
    <dbReference type="NCBI Taxonomy" id="408"/>
    <lineage>
        <taxon>Bacteria</taxon>
        <taxon>Pseudomonadati</taxon>
        <taxon>Pseudomonadota</taxon>
        <taxon>Alphaproteobacteria</taxon>
        <taxon>Hyphomicrobiales</taxon>
        <taxon>Methylobacteriaceae</taxon>
        <taxon>Methylorubrum</taxon>
    </lineage>
</organism>
<name>A0A1S1P661_METEX</name>
<evidence type="ECO:0000313" key="5">
    <source>
        <dbReference type="Proteomes" id="UP000180215"/>
    </source>
</evidence>
<dbReference type="InterPro" id="IPR001509">
    <property type="entry name" value="Epimerase_deHydtase"/>
</dbReference>
<dbReference type="PRINTS" id="PR01713">
    <property type="entry name" value="NUCEPIMERASE"/>
</dbReference>
<dbReference type="SUPFAM" id="SSF51735">
    <property type="entry name" value="NAD(P)-binding Rossmann-fold domains"/>
    <property type="match status" value="1"/>
</dbReference>
<gene>
    <name evidence="4" type="ORF">BK022_09905</name>
</gene>